<organism evidence="1 2">
    <name type="scientific">Paenibacillus mesotrionivorans</name>
    <dbReference type="NCBI Taxonomy" id="3160968"/>
    <lineage>
        <taxon>Bacteria</taxon>
        <taxon>Bacillati</taxon>
        <taxon>Bacillota</taxon>
        <taxon>Bacilli</taxon>
        <taxon>Bacillales</taxon>
        <taxon>Paenibacillaceae</taxon>
        <taxon>Paenibacillus</taxon>
    </lineage>
</organism>
<sequence length="330" mass="36768">MKQRFMEALEQEDLSEVAHIPKSDLHSHAGRGGNIRYVAQLAKAKLAPPSGRFATLGEMGDWFTIHVKSYCPGLEGYLLRVQASFVQAAEDGIRVLALNYGLDEIQSLGGVGPFIRTMKEMHSRYAPEAVFLPELALDRGCNPDQVKARFEEALASGWFRSVDICGNELAQSVRCFKDLFRLARNYGVVLRAHTGEFGTAEDVLEAVEELELDEVHHGIAAAQSPLVMRRLAEAGVRLHVCPTSNIMLRRAEDYGSHPIRRLYDYGVKVTINTDDLLIFDQTVSQEYLNLYRSGLMTAEELNAIREEGLKVYGQENAWGRHTSDSAGTPL</sequence>
<proteinExistence type="predicted"/>
<keyword evidence="2" id="KW-1185">Reference proteome</keyword>
<protein>
    <submittedName>
        <fullName evidence="1">Uncharacterized protein</fullName>
    </submittedName>
</protein>
<name>A0ACC7NRM0_9BACL</name>
<comment type="caution">
    <text evidence="1">The sequence shown here is derived from an EMBL/GenBank/DDBJ whole genome shotgun (WGS) entry which is preliminary data.</text>
</comment>
<gene>
    <name evidence="1" type="ORF">ACI1P1_03385</name>
</gene>
<accession>A0ACC7NRM0</accession>
<dbReference type="EMBL" id="JBJURJ010000002">
    <property type="protein sequence ID" value="MFM9327336.1"/>
    <property type="molecule type" value="Genomic_DNA"/>
</dbReference>
<dbReference type="Proteomes" id="UP001631969">
    <property type="component" value="Unassembled WGS sequence"/>
</dbReference>
<reference evidence="1" key="1">
    <citation type="submission" date="2024-12" db="EMBL/GenBank/DDBJ databases">
        <authorList>
            <person name="Wu N."/>
        </authorList>
    </citation>
    <scope>NUCLEOTIDE SEQUENCE</scope>
    <source>
        <strain evidence="1">P15</strain>
    </source>
</reference>
<evidence type="ECO:0000313" key="1">
    <source>
        <dbReference type="EMBL" id="MFM9327336.1"/>
    </source>
</evidence>
<evidence type="ECO:0000313" key="2">
    <source>
        <dbReference type="Proteomes" id="UP001631969"/>
    </source>
</evidence>